<keyword evidence="6" id="KW-1185">Reference proteome</keyword>
<evidence type="ECO:0000256" key="2">
    <source>
        <dbReference type="ARBA" id="ARBA00022723"/>
    </source>
</evidence>
<dbReference type="InterPro" id="IPR050251">
    <property type="entry name" value="HpcH-HpaI_aldolase"/>
</dbReference>
<feature type="domain" description="HpcH/HpaI aldolase/citrate lyase" evidence="4">
    <location>
        <begin position="20"/>
        <end position="212"/>
    </location>
</feature>
<dbReference type="InterPro" id="IPR040442">
    <property type="entry name" value="Pyrv_kinase-like_dom_sf"/>
</dbReference>
<organism evidence="5 6">
    <name type="scientific">Amaricoccus macauensis</name>
    <dbReference type="NCBI Taxonomy" id="57001"/>
    <lineage>
        <taxon>Bacteria</taxon>
        <taxon>Pseudomonadati</taxon>
        <taxon>Pseudomonadota</taxon>
        <taxon>Alphaproteobacteria</taxon>
        <taxon>Rhodobacterales</taxon>
        <taxon>Paracoccaceae</taxon>
        <taxon>Amaricoccus</taxon>
    </lineage>
</organism>
<evidence type="ECO:0000313" key="6">
    <source>
        <dbReference type="Proteomes" id="UP000549457"/>
    </source>
</evidence>
<keyword evidence="2" id="KW-0479">Metal-binding</keyword>
<dbReference type="Pfam" id="PF03328">
    <property type="entry name" value="HpcH_HpaI"/>
    <property type="match status" value="1"/>
</dbReference>
<comment type="similarity">
    <text evidence="1">Belongs to the HpcH/HpaI aldolase family.</text>
</comment>
<keyword evidence="3 5" id="KW-0456">Lyase</keyword>
<dbReference type="EC" id="4.1.2.52" evidence="5"/>
<evidence type="ECO:0000259" key="4">
    <source>
        <dbReference type="Pfam" id="PF03328"/>
    </source>
</evidence>
<evidence type="ECO:0000313" key="5">
    <source>
        <dbReference type="EMBL" id="MBB5223144.1"/>
    </source>
</evidence>
<dbReference type="PANTHER" id="PTHR30502:SF0">
    <property type="entry name" value="PHOSPHOENOLPYRUVATE CARBOXYLASE FAMILY PROTEIN"/>
    <property type="match status" value="1"/>
</dbReference>
<evidence type="ECO:0000256" key="1">
    <source>
        <dbReference type="ARBA" id="ARBA00005568"/>
    </source>
</evidence>
<protein>
    <submittedName>
        <fullName evidence="5">4-hydroxy-2-oxoheptanedioate aldolase</fullName>
        <ecNumber evidence="5">4.1.2.52</ecNumber>
    </submittedName>
</protein>
<reference evidence="5 6" key="1">
    <citation type="submission" date="2020-08" db="EMBL/GenBank/DDBJ databases">
        <title>Genomic Encyclopedia of Type Strains, Phase IV (KMG-IV): sequencing the most valuable type-strain genomes for metagenomic binning, comparative biology and taxonomic classification.</title>
        <authorList>
            <person name="Goeker M."/>
        </authorList>
    </citation>
    <scope>NUCLEOTIDE SEQUENCE [LARGE SCALE GENOMIC DNA]</scope>
    <source>
        <strain evidence="5 6">DSM 101730</strain>
    </source>
</reference>
<dbReference type="InterPro" id="IPR015813">
    <property type="entry name" value="Pyrv/PenolPyrv_kinase-like_dom"/>
</dbReference>
<comment type="caution">
    <text evidence="5">The sequence shown here is derived from an EMBL/GenBank/DDBJ whole genome shotgun (WGS) entry which is preliminary data.</text>
</comment>
<dbReference type="InterPro" id="IPR005000">
    <property type="entry name" value="Aldolase/citrate-lyase_domain"/>
</dbReference>
<dbReference type="Proteomes" id="UP000549457">
    <property type="component" value="Unassembled WGS sequence"/>
</dbReference>
<dbReference type="GO" id="GO:0005737">
    <property type="term" value="C:cytoplasm"/>
    <property type="evidence" value="ECO:0007669"/>
    <property type="project" value="TreeGrafter"/>
</dbReference>
<dbReference type="EMBL" id="JACHFM010000003">
    <property type="protein sequence ID" value="MBB5223144.1"/>
    <property type="molecule type" value="Genomic_DNA"/>
</dbReference>
<dbReference type="GO" id="GO:0046872">
    <property type="term" value="F:metal ion binding"/>
    <property type="evidence" value="ECO:0007669"/>
    <property type="project" value="UniProtKB-KW"/>
</dbReference>
<dbReference type="AlphaFoldDB" id="A0A840SPZ4"/>
<proteinExistence type="inferred from homology"/>
<dbReference type="GO" id="GO:0016832">
    <property type="term" value="F:aldehyde-lyase activity"/>
    <property type="evidence" value="ECO:0007669"/>
    <property type="project" value="TreeGrafter"/>
</dbReference>
<dbReference type="RefSeq" id="WP_184151484.1">
    <property type="nucleotide sequence ID" value="NZ_JACHFM010000003.1"/>
</dbReference>
<gene>
    <name evidence="5" type="ORF">HNP73_003091</name>
</gene>
<evidence type="ECO:0000256" key="3">
    <source>
        <dbReference type="ARBA" id="ARBA00023239"/>
    </source>
</evidence>
<dbReference type="SUPFAM" id="SSF51621">
    <property type="entry name" value="Phosphoenolpyruvate/pyruvate domain"/>
    <property type="match status" value="1"/>
</dbReference>
<dbReference type="Gene3D" id="3.20.20.60">
    <property type="entry name" value="Phosphoenolpyruvate-binding domains"/>
    <property type="match status" value="1"/>
</dbReference>
<dbReference type="PANTHER" id="PTHR30502">
    <property type="entry name" value="2-KETO-3-DEOXY-L-RHAMNONATE ALDOLASE"/>
    <property type="match status" value="1"/>
</dbReference>
<name>A0A840SPZ4_9RHOB</name>
<accession>A0A840SPZ4</accession>
<sequence>MIRNKLKQAWAEGRPTLNGWLSIGNPFTAEIMAAQGYDSLTIDVQHGALDYSALLPMFQAMRASGVVPLARVPWLEPGIVMKALDAGAFGVICPMVNTAAQAAEFVSCLRYPPLGQRSFGPTRASFSAGDNYAAEANDEFLGFAMIETATAMENLDAIAATPGLDGIYVGPADLTLSLAKGRLAPGFDREEPEMIEALQTILAACRRHDIRAALHCGTPGYAARAIGWGFDMTTVSGDSRLLAAAASASVKAFREATSGEDGKPGTPGVTGGY</sequence>